<name>A0A0B3S4K1_9RHOB</name>
<dbReference type="EC" id="4.3.1.3" evidence="2 6"/>
<evidence type="ECO:0000256" key="1">
    <source>
        <dbReference type="ARBA" id="ARBA00005113"/>
    </source>
</evidence>
<evidence type="ECO:0000313" key="11">
    <source>
        <dbReference type="Proteomes" id="UP000030960"/>
    </source>
</evidence>
<dbReference type="InterPro" id="IPR001106">
    <property type="entry name" value="Aromatic_Lyase"/>
</dbReference>
<dbReference type="RefSeq" id="WP_043144435.1">
    <property type="nucleotide sequence ID" value="NZ_JSUQ01000016.1"/>
</dbReference>
<proteinExistence type="inferred from homology"/>
<feature type="modified residue" description="2,3-didehydroalanine (Ser)" evidence="6">
    <location>
        <position position="144"/>
    </location>
</feature>
<dbReference type="OrthoDB" id="9806955at2"/>
<sequence>MTSLTLTPGVATLVDLAQVYHDEASVRLDPTCHAGVARAAARIDAAANGDEAVYGVNTGFGKLASVKIAASDTATLQRNLILSHCCGVGAPISRRHARLMMALKLLSLGRGASGVRPELITLIEEMLARGVTPVIPTQGSVGASGDLAPLAHMAAVMMGHAEAEYEGETLAGGEALKRAGLTPVELGAKEGLALINGTQFSTAFALAGLFDAWRAMQAALVTSAMSTDAIMGSTAPLQPEIHTLRGHSGQIEAAATMRALLENSEIRESHREGDTRVQDPYCIRCQPQVTGAAMDMLRMAGRTLEIEANAATDNPLVLTEAGLIVSGGNFHAEPVGFAADMIALAVAEIGAIAQRRIALIVDPTLSFDLPPFLTPNPGLNSGLMIAEVTTAALMSENKHLANPCVTDSTPTSANQEDHVSMAAHGAVRLGRMVANLDRILGVELLCAGQGIEFRAPLRTSAPLTAVLDRLRQTVPALTDDRYMAPDLERAADLVRSGALQQAAQTTMPELRA</sequence>
<organism evidence="10 11">
    <name type="scientific">Mameliella alba</name>
    <dbReference type="NCBI Taxonomy" id="561184"/>
    <lineage>
        <taxon>Bacteria</taxon>
        <taxon>Pseudomonadati</taxon>
        <taxon>Pseudomonadota</taxon>
        <taxon>Alphaproteobacteria</taxon>
        <taxon>Rhodobacterales</taxon>
        <taxon>Roseobacteraceae</taxon>
        <taxon>Mameliella</taxon>
    </lineage>
</organism>
<comment type="catalytic activity">
    <reaction evidence="5 6 8">
        <text>L-histidine = trans-urocanate + NH4(+)</text>
        <dbReference type="Rhea" id="RHEA:21232"/>
        <dbReference type="ChEBI" id="CHEBI:17771"/>
        <dbReference type="ChEBI" id="CHEBI:28938"/>
        <dbReference type="ChEBI" id="CHEBI:57595"/>
        <dbReference type="EC" id="4.3.1.3"/>
    </reaction>
</comment>
<evidence type="ECO:0000256" key="8">
    <source>
        <dbReference type="RuleBase" id="RU004479"/>
    </source>
</evidence>
<dbReference type="GO" id="GO:0005737">
    <property type="term" value="C:cytoplasm"/>
    <property type="evidence" value="ECO:0007669"/>
    <property type="project" value="UniProtKB-SubCell"/>
</dbReference>
<dbReference type="GO" id="GO:0019557">
    <property type="term" value="P:L-histidine catabolic process to glutamate and formate"/>
    <property type="evidence" value="ECO:0007669"/>
    <property type="project" value="UniProtKB-UniPathway"/>
</dbReference>
<evidence type="ECO:0000256" key="3">
    <source>
        <dbReference type="ARBA" id="ARBA00022808"/>
    </source>
</evidence>
<comment type="subcellular location">
    <subcellularLocation>
        <location evidence="6 9">Cytoplasm</location>
    </subcellularLocation>
</comment>
<dbReference type="CDD" id="cd00332">
    <property type="entry name" value="PAL-HAL"/>
    <property type="match status" value="1"/>
</dbReference>
<dbReference type="Gene3D" id="1.10.275.10">
    <property type="entry name" value="Fumarase/aspartase (N-terminal domain)"/>
    <property type="match status" value="1"/>
</dbReference>
<dbReference type="NCBIfam" id="NF006871">
    <property type="entry name" value="PRK09367.1"/>
    <property type="match status" value="1"/>
</dbReference>
<dbReference type="UniPathway" id="UPA00379">
    <property type="reaction ID" value="UER00549"/>
</dbReference>
<evidence type="ECO:0000256" key="6">
    <source>
        <dbReference type="HAMAP-Rule" id="MF_00229"/>
    </source>
</evidence>
<evidence type="ECO:0000256" key="4">
    <source>
        <dbReference type="ARBA" id="ARBA00023239"/>
    </source>
</evidence>
<reference evidence="10 11" key="1">
    <citation type="submission" date="2014-10" db="EMBL/GenBank/DDBJ databases">
        <title>Genome sequence of Ponticoccus sp. strain UMTAT08 isolated from clonal culture of toxic dinoflagellate Alexandrium tamiyavanichii.</title>
        <authorList>
            <person name="Gan H.Y."/>
            <person name="Muhd D.-D."/>
            <person name="Mohd Noor M.E."/>
            <person name="Yeong Y.S."/>
            <person name="Usup G."/>
        </authorList>
    </citation>
    <scope>NUCLEOTIDE SEQUENCE [LARGE SCALE GENOMIC DNA]</scope>
    <source>
        <strain evidence="10 11">UMTAT08</strain>
    </source>
</reference>
<dbReference type="GO" id="GO:0019556">
    <property type="term" value="P:L-histidine catabolic process to glutamate and formamide"/>
    <property type="evidence" value="ECO:0007669"/>
    <property type="project" value="UniProtKB-UniPathway"/>
</dbReference>
<dbReference type="EMBL" id="JSUQ01000016">
    <property type="protein sequence ID" value="KHQ51621.1"/>
    <property type="molecule type" value="Genomic_DNA"/>
</dbReference>
<evidence type="ECO:0000256" key="5">
    <source>
        <dbReference type="ARBA" id="ARBA00049269"/>
    </source>
</evidence>
<dbReference type="InterPro" id="IPR022313">
    <property type="entry name" value="Phe/His_NH3-lyase_AS"/>
</dbReference>
<evidence type="ECO:0000256" key="7">
    <source>
        <dbReference type="RuleBase" id="RU003954"/>
    </source>
</evidence>
<gene>
    <name evidence="6 10" type="primary">hutH</name>
    <name evidence="10" type="ORF">OA50_03783</name>
</gene>
<dbReference type="SUPFAM" id="SSF48557">
    <property type="entry name" value="L-aspartase-like"/>
    <property type="match status" value="1"/>
</dbReference>
<comment type="caution">
    <text evidence="10">The sequence shown here is derived from an EMBL/GenBank/DDBJ whole genome shotgun (WGS) entry which is preliminary data.</text>
</comment>
<dbReference type="PANTHER" id="PTHR10362">
    <property type="entry name" value="HISTIDINE AMMONIA-LYASE"/>
    <property type="match status" value="1"/>
</dbReference>
<dbReference type="GO" id="GO:0004397">
    <property type="term" value="F:histidine ammonia-lyase activity"/>
    <property type="evidence" value="ECO:0007669"/>
    <property type="project" value="UniProtKB-UniRule"/>
</dbReference>
<dbReference type="Proteomes" id="UP000030960">
    <property type="component" value="Unassembled WGS sequence"/>
</dbReference>
<dbReference type="FunFam" id="1.10.275.10:FF:000005">
    <property type="entry name" value="Histidine ammonia-lyase"/>
    <property type="match status" value="1"/>
</dbReference>
<keyword evidence="3 6" id="KW-0369">Histidine metabolism</keyword>
<dbReference type="Pfam" id="PF00221">
    <property type="entry name" value="Lyase_aromatic"/>
    <property type="match status" value="1"/>
</dbReference>
<dbReference type="FunFam" id="1.20.200.10:FF:000003">
    <property type="entry name" value="Histidine ammonia-lyase"/>
    <property type="match status" value="1"/>
</dbReference>
<dbReference type="InterPro" id="IPR024083">
    <property type="entry name" value="Fumarase/histidase_N"/>
</dbReference>
<keyword evidence="11" id="KW-1185">Reference proteome</keyword>
<dbReference type="InterPro" id="IPR008948">
    <property type="entry name" value="L-Aspartase-like"/>
</dbReference>
<comment type="PTM">
    <text evidence="6">Contains an active site 4-methylidene-imidazol-5-one (MIO), which is formed autocatalytically by cyclization and dehydration of residues Ala-Ser-Gly.</text>
</comment>
<dbReference type="PROSITE" id="PS00488">
    <property type="entry name" value="PAL_HISTIDASE"/>
    <property type="match status" value="1"/>
</dbReference>
<keyword evidence="4 6" id="KW-0456">Lyase</keyword>
<protein>
    <recommendedName>
        <fullName evidence="2 6">Histidine ammonia-lyase</fullName>
        <shortName evidence="6">Histidase</shortName>
        <ecNumber evidence="2 6">4.3.1.3</ecNumber>
    </recommendedName>
</protein>
<accession>A0A0B3S4K1</accession>
<dbReference type="PATRIC" id="fig|1515334.3.peg.3808"/>
<comment type="pathway">
    <text evidence="1 6 8">Amino-acid degradation; L-histidine degradation into L-glutamate; N-formimidoyl-L-glutamate from L-histidine: step 1/3.</text>
</comment>
<evidence type="ECO:0000256" key="2">
    <source>
        <dbReference type="ARBA" id="ARBA00012994"/>
    </source>
</evidence>
<evidence type="ECO:0000256" key="9">
    <source>
        <dbReference type="RuleBase" id="RU004480"/>
    </source>
</evidence>
<evidence type="ECO:0000313" key="10">
    <source>
        <dbReference type="EMBL" id="KHQ51621.1"/>
    </source>
</evidence>
<dbReference type="AlphaFoldDB" id="A0A0B3S4K1"/>
<dbReference type="Gene3D" id="1.20.200.10">
    <property type="entry name" value="Fumarase/aspartase (Central domain)"/>
    <property type="match status" value="1"/>
</dbReference>
<comment type="similarity">
    <text evidence="6 7">Belongs to the PAL/histidase family.</text>
</comment>
<dbReference type="NCBIfam" id="TIGR01225">
    <property type="entry name" value="hutH"/>
    <property type="match status" value="1"/>
</dbReference>
<feature type="cross-link" description="5-imidazolinone (Ala-Gly)" evidence="6">
    <location>
        <begin position="143"/>
        <end position="145"/>
    </location>
</feature>
<dbReference type="HAMAP" id="MF_00229">
    <property type="entry name" value="His_ammonia_lyase"/>
    <property type="match status" value="1"/>
</dbReference>
<keyword evidence="6" id="KW-0963">Cytoplasm</keyword>
<dbReference type="InterPro" id="IPR005921">
    <property type="entry name" value="HutH"/>
</dbReference>